<organism evidence="3 4">
    <name type="scientific">Pseudonocardia charpentierae</name>
    <dbReference type="NCBI Taxonomy" id="3075545"/>
    <lineage>
        <taxon>Bacteria</taxon>
        <taxon>Bacillati</taxon>
        <taxon>Actinomycetota</taxon>
        <taxon>Actinomycetes</taxon>
        <taxon>Pseudonocardiales</taxon>
        <taxon>Pseudonocardiaceae</taxon>
        <taxon>Pseudonocardia</taxon>
    </lineage>
</organism>
<feature type="domain" description="Peptidase M28" evidence="2">
    <location>
        <begin position="99"/>
        <end position="311"/>
    </location>
</feature>
<keyword evidence="1" id="KW-0732">Signal</keyword>
<gene>
    <name evidence="3" type="ORF">RM445_06600</name>
</gene>
<sequence>MRGTTIGRLVSAVLAAGLLAGCSSAAPVAAAPSPAGDGAYAHLTELQRITDAAGGTRHTPSPGYDAAVDHVAAVLRAAGWDVSTPTYQAEGQSGSGFRNVVAQTRGGDPAHVVMAGAHLDSVPEGPGINDNGSGVASLLQIAQQLGGSPDLPDTIRLAFWGSEEDELDGSAGYVRGLDQADREAIELYVNLDMVASPNGGYFVQGGTGEDRDETGPAGSAEVAQVLTDELTRVGAAPESDVFYGDSDYDAFVTAGIPSGGLHAGDEDDKSAAEAQKWGGQAREEYDPCYHQACDRIDNIDRTALGRFTDAVDASLRRFAASPTSL</sequence>
<evidence type="ECO:0000313" key="4">
    <source>
        <dbReference type="Proteomes" id="UP001183202"/>
    </source>
</evidence>
<evidence type="ECO:0000259" key="2">
    <source>
        <dbReference type="Pfam" id="PF04389"/>
    </source>
</evidence>
<name>A0ABU2N5H2_9PSEU</name>
<accession>A0ABU2N5H2</accession>
<proteinExistence type="predicted"/>
<protein>
    <submittedName>
        <fullName evidence="3">M20/M25/M40 family metallo-hydrolase</fullName>
    </submittedName>
</protein>
<evidence type="ECO:0000256" key="1">
    <source>
        <dbReference type="SAM" id="SignalP"/>
    </source>
</evidence>
<keyword evidence="4" id="KW-1185">Reference proteome</keyword>
<dbReference type="Pfam" id="PF04389">
    <property type="entry name" value="Peptidase_M28"/>
    <property type="match status" value="1"/>
</dbReference>
<dbReference type="PROSITE" id="PS51257">
    <property type="entry name" value="PROKAR_LIPOPROTEIN"/>
    <property type="match status" value="1"/>
</dbReference>
<feature type="chain" id="PRO_5046785622" evidence="1">
    <location>
        <begin position="26"/>
        <end position="325"/>
    </location>
</feature>
<dbReference type="PANTHER" id="PTHR12147:SF26">
    <property type="entry name" value="PEPTIDASE M28 DOMAIN-CONTAINING PROTEIN"/>
    <property type="match status" value="1"/>
</dbReference>
<feature type="signal peptide" evidence="1">
    <location>
        <begin position="1"/>
        <end position="25"/>
    </location>
</feature>
<dbReference type="Proteomes" id="UP001183202">
    <property type="component" value="Unassembled WGS sequence"/>
</dbReference>
<dbReference type="InterPro" id="IPR045175">
    <property type="entry name" value="M28_fam"/>
</dbReference>
<reference evidence="4" key="1">
    <citation type="submission" date="2023-07" db="EMBL/GenBank/DDBJ databases">
        <title>30 novel species of actinomycetes from the DSMZ collection.</title>
        <authorList>
            <person name="Nouioui I."/>
        </authorList>
    </citation>
    <scope>NUCLEOTIDE SEQUENCE [LARGE SCALE GENOMIC DNA]</scope>
    <source>
        <strain evidence="4">DSM 45834</strain>
    </source>
</reference>
<comment type="caution">
    <text evidence="3">The sequence shown here is derived from an EMBL/GenBank/DDBJ whole genome shotgun (WGS) entry which is preliminary data.</text>
</comment>
<dbReference type="InterPro" id="IPR007484">
    <property type="entry name" value="Peptidase_M28"/>
</dbReference>
<dbReference type="EMBL" id="JAVREJ010000003">
    <property type="protein sequence ID" value="MDT0349191.1"/>
    <property type="molecule type" value="Genomic_DNA"/>
</dbReference>
<evidence type="ECO:0000313" key="3">
    <source>
        <dbReference type="EMBL" id="MDT0349191.1"/>
    </source>
</evidence>
<dbReference type="SUPFAM" id="SSF53187">
    <property type="entry name" value="Zn-dependent exopeptidases"/>
    <property type="match status" value="1"/>
</dbReference>
<dbReference type="PANTHER" id="PTHR12147">
    <property type="entry name" value="METALLOPEPTIDASE M28 FAMILY MEMBER"/>
    <property type="match status" value="1"/>
</dbReference>
<dbReference type="RefSeq" id="WP_311555172.1">
    <property type="nucleotide sequence ID" value="NZ_JAVREJ010000003.1"/>
</dbReference>
<dbReference type="Gene3D" id="3.40.630.10">
    <property type="entry name" value="Zn peptidases"/>
    <property type="match status" value="1"/>
</dbReference>